<dbReference type="SUPFAM" id="SSF56112">
    <property type="entry name" value="Protein kinase-like (PK-like)"/>
    <property type="match status" value="1"/>
</dbReference>
<dbReference type="PANTHER" id="PTHR21310">
    <property type="entry name" value="AMINOGLYCOSIDE PHOSPHOTRANSFERASE-RELATED-RELATED"/>
    <property type="match status" value="1"/>
</dbReference>
<evidence type="ECO:0000313" key="2">
    <source>
        <dbReference type="EMBL" id="QPG95289.1"/>
    </source>
</evidence>
<feature type="domain" description="Aminoglycoside phosphotransferase" evidence="1">
    <location>
        <begin position="72"/>
        <end position="239"/>
    </location>
</feature>
<keyword evidence="3" id="KW-1185">Reference proteome</keyword>
<dbReference type="Pfam" id="PF01636">
    <property type="entry name" value="APH"/>
    <property type="match status" value="1"/>
</dbReference>
<dbReference type="Proteomes" id="UP000594364">
    <property type="component" value="Chromosome 2"/>
</dbReference>
<dbReference type="GO" id="GO:0004672">
    <property type="term" value="F:protein kinase activity"/>
    <property type="evidence" value="ECO:0007669"/>
    <property type="project" value="InterPro"/>
</dbReference>
<dbReference type="EMBL" id="CP031386">
    <property type="protein sequence ID" value="QPG95289.1"/>
    <property type="molecule type" value="Genomic_DNA"/>
</dbReference>
<dbReference type="AlphaFoldDB" id="A0A7S9KN66"/>
<dbReference type="InterPro" id="IPR008271">
    <property type="entry name" value="Ser/Thr_kinase_AS"/>
</dbReference>
<dbReference type="PANTHER" id="PTHR21310:SF15">
    <property type="entry name" value="AMINOGLYCOSIDE PHOSPHOTRANSFERASE DOMAIN-CONTAINING PROTEIN"/>
    <property type="match status" value="1"/>
</dbReference>
<dbReference type="Gene3D" id="1.10.510.10">
    <property type="entry name" value="Transferase(Phosphotransferase) domain 1"/>
    <property type="match status" value="1"/>
</dbReference>
<dbReference type="InterPro" id="IPR011009">
    <property type="entry name" value="Kinase-like_dom_sf"/>
</dbReference>
<dbReference type="InterPro" id="IPR002575">
    <property type="entry name" value="Aminoglycoside_PTrfase"/>
</dbReference>
<proteinExistence type="predicted"/>
<name>A0A7S9KN66_EPIFF</name>
<gene>
    <name evidence="2" type="ORF">C2857_000015</name>
</gene>
<accession>A0A7S9KN66</accession>
<dbReference type="OrthoDB" id="5327538at2759"/>
<reference evidence="2 3" key="1">
    <citation type="journal article" date="2018" name="PLoS Genet.">
        <title>Repeat elements organise 3D genome structure and mediate transcription in the filamentous fungus Epichloe festucae.</title>
        <authorList>
            <person name="Winter D.J."/>
            <person name="Ganley A.R.D."/>
            <person name="Young C.A."/>
            <person name="Liachko I."/>
            <person name="Schardl C.L."/>
            <person name="Dupont P.Y."/>
            <person name="Berry D."/>
            <person name="Ram A."/>
            <person name="Scott B."/>
            <person name="Cox M.P."/>
        </authorList>
    </citation>
    <scope>NUCLEOTIDE SEQUENCE [LARGE SCALE GENOMIC DNA]</scope>
    <source>
        <strain evidence="2 3">Fl1</strain>
    </source>
</reference>
<evidence type="ECO:0000313" key="3">
    <source>
        <dbReference type="Proteomes" id="UP000594364"/>
    </source>
</evidence>
<organism evidence="2 3">
    <name type="scientific">Epichloe festucae (strain Fl1)</name>
    <dbReference type="NCBI Taxonomy" id="877507"/>
    <lineage>
        <taxon>Eukaryota</taxon>
        <taxon>Fungi</taxon>
        <taxon>Dikarya</taxon>
        <taxon>Ascomycota</taxon>
        <taxon>Pezizomycotina</taxon>
        <taxon>Sordariomycetes</taxon>
        <taxon>Hypocreomycetidae</taxon>
        <taxon>Hypocreales</taxon>
        <taxon>Clavicipitaceae</taxon>
        <taxon>Epichloe</taxon>
    </lineage>
</organism>
<dbReference type="PROSITE" id="PS00108">
    <property type="entry name" value="PROTEIN_KINASE_ST"/>
    <property type="match status" value="1"/>
</dbReference>
<evidence type="ECO:0000259" key="1">
    <source>
        <dbReference type="Pfam" id="PF01636"/>
    </source>
</evidence>
<sequence length="344" mass="38758">MASHETQNLELKNILAAVSQLKIGGNAPFFDGEFSGGECRVFKLSFKDQASVAIRVPHPTENSSYDDTIAIVQAEVRILQTLEAKGFFWAPRCRGASLTFDNPVKRPFIVLTWVEGFPLIWDKDFPPRPLRDTVLRQIASIQLSLITCTLENRSITATAFFERRLKNRRTQVRDGKIPCLSEQDCLDQQALLHRVLGLDRNSTVFAIDHGDIKPGNIIVDEEYNIKCLIDWGFAAMVPIARAAILPRFLWPDDSATIAPSLTVLKDRQAYISSFSSQTSQAALSMLRWQDAEDVDFRTLYLDSLSSKGAHTSMARVRWKLSYCEFLGDAEEHSVMGRQLEMLDA</sequence>
<protein>
    <recommendedName>
        <fullName evidence="1">Aminoglycoside phosphotransferase domain-containing protein</fullName>
    </recommendedName>
</protein>
<dbReference type="InterPro" id="IPR051678">
    <property type="entry name" value="AGP_Transferase"/>
</dbReference>